<dbReference type="InterPro" id="IPR038750">
    <property type="entry name" value="YczE/YyaS-like"/>
</dbReference>
<dbReference type="RefSeq" id="WP_047334397.1">
    <property type="nucleotide sequence ID" value="NZ_LDEA01000013.1"/>
</dbReference>
<reference evidence="2" key="1">
    <citation type="submission" date="2017-04" db="EMBL/GenBank/DDBJ databases">
        <title>Function of individual gut microbiota members based on whole genome sequencing of pure cultures obtained from chicken caecum.</title>
        <authorList>
            <person name="Medvecky M."/>
            <person name="Cejkova D."/>
            <person name="Polansky O."/>
            <person name="Karasova D."/>
            <person name="Kubasova T."/>
            <person name="Cizek A."/>
            <person name="Rychlik I."/>
        </authorList>
    </citation>
    <scope>NUCLEOTIDE SEQUENCE [LARGE SCALE GENOMIC DNA]</scope>
    <source>
        <strain evidence="2">An144</strain>
    </source>
</reference>
<comment type="caution">
    <text evidence="1">The sequence shown here is derived from an EMBL/GenBank/DDBJ whole genome shotgun (WGS) entry which is preliminary data.</text>
</comment>
<name>A0A0J0AY37_9ENTE</name>
<dbReference type="Pfam" id="PF19700">
    <property type="entry name" value="DUF6198"/>
    <property type="match status" value="1"/>
</dbReference>
<dbReference type="EMBL" id="NFLC01000007">
    <property type="protein sequence ID" value="OUQ10782.1"/>
    <property type="molecule type" value="Genomic_DNA"/>
</dbReference>
<accession>A0A0J0AY37</accession>
<evidence type="ECO:0000313" key="1">
    <source>
        <dbReference type="EMBL" id="OUQ10782.1"/>
    </source>
</evidence>
<proteinExistence type="predicted"/>
<dbReference type="PANTHER" id="PTHR40078:SF1">
    <property type="entry name" value="INTEGRAL MEMBRANE PROTEIN"/>
    <property type="match status" value="1"/>
</dbReference>
<dbReference type="PANTHER" id="PTHR40078">
    <property type="entry name" value="INTEGRAL MEMBRANE PROTEIN-RELATED"/>
    <property type="match status" value="1"/>
</dbReference>
<protein>
    <submittedName>
        <fullName evidence="1">Uncharacterized protein</fullName>
    </submittedName>
</protein>
<sequence length="208" mass="23077">MKAIIKSSLILPAVFVCGLGVALFVRANLGTDPVTMLEIALAQITGLSLGQTALYFEGFIFLLFFFLNRKLIHIGSFLFSFGIGPAIDLSEKWLTYFLGTPQGLSWQIFYLISGTLLICWSLAFYIPLNYGYQTSDILTLSVSEWFHLSYGWSLTLVYGALFILALLLGGPLGIGTVIATFSYGPIIEWMMKTFSFNAATLYQKLTKN</sequence>
<organism evidence="1 2">
    <name type="scientific">Enterococcus cecorum</name>
    <dbReference type="NCBI Taxonomy" id="44008"/>
    <lineage>
        <taxon>Bacteria</taxon>
        <taxon>Bacillati</taxon>
        <taxon>Bacillota</taxon>
        <taxon>Bacilli</taxon>
        <taxon>Lactobacillales</taxon>
        <taxon>Enterococcaceae</taxon>
        <taxon>Enterococcus</taxon>
    </lineage>
</organism>
<evidence type="ECO:0000313" key="2">
    <source>
        <dbReference type="Proteomes" id="UP000196074"/>
    </source>
</evidence>
<dbReference type="Proteomes" id="UP000196074">
    <property type="component" value="Unassembled WGS sequence"/>
</dbReference>
<dbReference type="AlphaFoldDB" id="A0A0J0AY37"/>
<gene>
    <name evidence="1" type="ORF">B5E88_04935</name>
</gene>